<evidence type="ECO:0000313" key="10">
    <source>
        <dbReference type="Proteomes" id="UP000243073"/>
    </source>
</evidence>
<dbReference type="AlphaFoldDB" id="A0A1J4QF29"/>
<keyword evidence="5" id="KW-0408">Iron</keyword>
<dbReference type="GO" id="GO:0051537">
    <property type="term" value="F:2 iron, 2 sulfur cluster binding"/>
    <property type="evidence" value="ECO:0007669"/>
    <property type="project" value="UniProtKB-KW"/>
</dbReference>
<evidence type="ECO:0000313" key="9">
    <source>
        <dbReference type="EMBL" id="OIN12387.1"/>
    </source>
</evidence>
<evidence type="ECO:0000259" key="7">
    <source>
        <dbReference type="Pfam" id="PF22289"/>
    </source>
</evidence>
<dbReference type="STRING" id="1414654.BFR47_01495"/>
<dbReference type="InterPro" id="IPR048037">
    <property type="entry name" value="DmmA-like_C"/>
</dbReference>
<dbReference type="OrthoDB" id="6955242at2"/>
<dbReference type="Proteomes" id="UP000243073">
    <property type="component" value="Unassembled WGS sequence"/>
</dbReference>
<keyword evidence="1" id="KW-0285">Flavoprotein</keyword>
<dbReference type="InterPro" id="IPR029040">
    <property type="entry name" value="RPABC4/Spt4"/>
</dbReference>
<feature type="domain" description="Dimethylamine monooxygenase subunit DmmA-like C-terminal" evidence="7">
    <location>
        <begin position="128"/>
        <end position="170"/>
    </location>
</feature>
<dbReference type="GO" id="GO:0046872">
    <property type="term" value="F:metal ion binding"/>
    <property type="evidence" value="ECO:0007669"/>
    <property type="project" value="UniProtKB-KW"/>
</dbReference>
<dbReference type="Pfam" id="PF22289">
    <property type="entry name" value="DmmA-like_C"/>
    <property type="match status" value="1"/>
</dbReference>
<keyword evidence="2" id="KW-0001">2Fe-2S</keyword>
<dbReference type="NCBIfam" id="NF041259">
    <property type="entry name" value="mono_DmmA_fam"/>
    <property type="match status" value="1"/>
</dbReference>
<evidence type="ECO:0000256" key="4">
    <source>
        <dbReference type="ARBA" id="ARBA00023002"/>
    </source>
</evidence>
<dbReference type="SUPFAM" id="SSF63393">
    <property type="entry name" value="RNA polymerase subunits"/>
    <property type="match status" value="1"/>
</dbReference>
<dbReference type="Pfam" id="PF22290">
    <property type="entry name" value="DmmA-like_N"/>
    <property type="match status" value="1"/>
</dbReference>
<protein>
    <submittedName>
        <fullName evidence="9">Uncharacterized protein</fullName>
    </submittedName>
</protein>
<evidence type="ECO:0000256" key="6">
    <source>
        <dbReference type="ARBA" id="ARBA00023014"/>
    </source>
</evidence>
<feature type="domain" description="Dimethylamine monooxygenase subunit DmmA-like N-terminal" evidence="8">
    <location>
        <begin position="71"/>
        <end position="117"/>
    </location>
</feature>
<evidence type="ECO:0000259" key="8">
    <source>
        <dbReference type="Pfam" id="PF22290"/>
    </source>
</evidence>
<evidence type="ECO:0000256" key="1">
    <source>
        <dbReference type="ARBA" id="ARBA00022630"/>
    </source>
</evidence>
<keyword evidence="6" id="KW-0411">Iron-sulfur</keyword>
<proteinExistence type="predicted"/>
<evidence type="ECO:0000256" key="2">
    <source>
        <dbReference type="ARBA" id="ARBA00022714"/>
    </source>
</evidence>
<name>A0A1J4QF29_9GAMM</name>
<gene>
    <name evidence="9" type="ORF">BFR47_01495</name>
</gene>
<evidence type="ECO:0000256" key="3">
    <source>
        <dbReference type="ARBA" id="ARBA00022723"/>
    </source>
</evidence>
<keyword evidence="10" id="KW-1185">Reference proteome</keyword>
<comment type="caution">
    <text evidence="9">The sequence shown here is derived from an EMBL/GenBank/DDBJ whole genome shotgun (WGS) entry which is preliminary data.</text>
</comment>
<accession>A0A1J4QF29</accession>
<dbReference type="InterPro" id="IPR054582">
    <property type="entry name" value="DmmA-like_N"/>
</dbReference>
<evidence type="ECO:0000256" key="5">
    <source>
        <dbReference type="ARBA" id="ARBA00023004"/>
    </source>
</evidence>
<dbReference type="EMBL" id="MDKE01000011">
    <property type="protein sequence ID" value="OIN12387.1"/>
    <property type="molecule type" value="Genomic_DNA"/>
</dbReference>
<sequence>MTSDAAEVMHSTPVYQSVAGVAGSGTRHLLVSQAMNLNEATELYRRLSADGAPPQHLFLDEKHGYGGARALECLAIRLRSLLSTAAVGTRLYVCGDESFLWQVHRMACAGGLQSNEITMIRSGQRRDLYCVHCSTLQHIGQQQQVRCGGCGVRLLVREHFSRRLGAYMGVCADPEQPWEEAS</sequence>
<dbReference type="GO" id="GO:0016491">
    <property type="term" value="F:oxidoreductase activity"/>
    <property type="evidence" value="ECO:0007669"/>
    <property type="project" value="UniProtKB-KW"/>
</dbReference>
<keyword evidence="3" id="KW-0479">Metal-binding</keyword>
<dbReference type="RefSeq" id="WP_071472162.1">
    <property type="nucleotide sequence ID" value="NZ_MDKE01000011.1"/>
</dbReference>
<keyword evidence="4" id="KW-0560">Oxidoreductase</keyword>
<organism evidence="9 10">
    <name type="scientific">Oceanisphaera psychrotolerans</name>
    <dbReference type="NCBI Taxonomy" id="1414654"/>
    <lineage>
        <taxon>Bacteria</taxon>
        <taxon>Pseudomonadati</taxon>
        <taxon>Pseudomonadota</taxon>
        <taxon>Gammaproteobacteria</taxon>
        <taxon>Aeromonadales</taxon>
        <taxon>Aeromonadaceae</taxon>
        <taxon>Oceanisphaera</taxon>
    </lineage>
</organism>
<reference evidence="9 10" key="1">
    <citation type="submission" date="2016-07" db="EMBL/GenBank/DDBJ databases">
        <title>Draft Genome Sequence of Oceanisphaera psychrotolerans, isolated from coastal sediment samples.</title>
        <authorList>
            <person name="Zhuo S."/>
            <person name="Ruan Z."/>
        </authorList>
    </citation>
    <scope>NUCLEOTIDE SEQUENCE [LARGE SCALE GENOMIC DNA]</scope>
    <source>
        <strain evidence="9 10">LAM-WHM-ZC</strain>
    </source>
</reference>